<keyword evidence="3" id="KW-1133">Transmembrane helix</keyword>
<feature type="coiled-coil region" evidence="2">
    <location>
        <begin position="621"/>
        <end position="742"/>
    </location>
</feature>
<feature type="transmembrane region" description="Helical" evidence="3">
    <location>
        <begin position="546"/>
        <end position="569"/>
    </location>
</feature>
<dbReference type="EMBL" id="FNIN01000017">
    <property type="protein sequence ID" value="SDO04366.1"/>
    <property type="molecule type" value="Genomic_DNA"/>
</dbReference>
<gene>
    <name evidence="5" type="ORF">SAMN04488516_11738</name>
</gene>
<dbReference type="NCBIfam" id="TIGR01760">
    <property type="entry name" value="tape_meas_TP901"/>
    <property type="match status" value="1"/>
</dbReference>
<evidence type="ECO:0000259" key="4">
    <source>
        <dbReference type="Pfam" id="PF10145"/>
    </source>
</evidence>
<evidence type="ECO:0000256" key="3">
    <source>
        <dbReference type="SAM" id="Phobius"/>
    </source>
</evidence>
<feature type="transmembrane region" description="Helical" evidence="3">
    <location>
        <begin position="512"/>
        <end position="534"/>
    </location>
</feature>
<dbReference type="InterPro" id="IPR018247">
    <property type="entry name" value="EF_Hand_1_Ca_BS"/>
</dbReference>
<dbReference type="PANTHER" id="PTHR37813:SF1">
    <property type="entry name" value="FELS-2 PROPHAGE PROTEIN"/>
    <property type="match status" value="1"/>
</dbReference>
<dbReference type="AlphaFoldDB" id="A0A1H0GBX4"/>
<proteinExistence type="predicted"/>
<keyword evidence="6" id="KW-1185">Reference proteome</keyword>
<feature type="coiled-coil region" evidence="2">
    <location>
        <begin position="785"/>
        <end position="871"/>
    </location>
</feature>
<keyword evidence="3" id="KW-0812">Transmembrane</keyword>
<evidence type="ECO:0000313" key="5">
    <source>
        <dbReference type="EMBL" id="SDO04366.1"/>
    </source>
</evidence>
<keyword evidence="2" id="KW-0175">Coiled coil</keyword>
<evidence type="ECO:0000256" key="2">
    <source>
        <dbReference type="SAM" id="Coils"/>
    </source>
</evidence>
<keyword evidence="3" id="KW-0472">Membrane</keyword>
<dbReference type="PANTHER" id="PTHR37813">
    <property type="entry name" value="FELS-2 PROPHAGE PROTEIN"/>
    <property type="match status" value="1"/>
</dbReference>
<keyword evidence="1" id="KW-1188">Viral release from host cell</keyword>
<feature type="coiled-coil region" evidence="2">
    <location>
        <begin position="139"/>
        <end position="166"/>
    </location>
</feature>
<protein>
    <submittedName>
        <fullName evidence="5">Phage tail tape measure protein, TP901 family, core region</fullName>
    </submittedName>
</protein>
<reference evidence="5 6" key="1">
    <citation type="submission" date="2016-10" db="EMBL/GenBank/DDBJ databases">
        <authorList>
            <person name="de Groot N.N."/>
        </authorList>
    </citation>
    <scope>NUCLEOTIDE SEQUENCE [LARGE SCALE GENOMIC DNA]</scope>
    <source>
        <strain evidence="5 6">DSM 15269</strain>
    </source>
</reference>
<evidence type="ECO:0000313" key="6">
    <source>
        <dbReference type="Proteomes" id="UP000199602"/>
    </source>
</evidence>
<dbReference type="Proteomes" id="UP000199602">
    <property type="component" value="Unassembled WGS sequence"/>
</dbReference>
<feature type="domain" description="Phage tail tape measure protein" evidence="4">
    <location>
        <begin position="157"/>
        <end position="360"/>
    </location>
</feature>
<evidence type="ECO:0000256" key="1">
    <source>
        <dbReference type="ARBA" id="ARBA00022612"/>
    </source>
</evidence>
<organism evidence="5 6">
    <name type="scientific">Desulfonauticus submarinus</name>
    <dbReference type="NCBI Taxonomy" id="206665"/>
    <lineage>
        <taxon>Bacteria</taxon>
        <taxon>Pseudomonadati</taxon>
        <taxon>Thermodesulfobacteriota</taxon>
        <taxon>Desulfovibrionia</taxon>
        <taxon>Desulfovibrionales</taxon>
        <taxon>Desulfonauticaceae</taxon>
        <taxon>Desulfonauticus</taxon>
    </lineage>
</organism>
<dbReference type="STRING" id="206665.SAMN04488516_11738"/>
<dbReference type="OrthoDB" id="8019720at2"/>
<dbReference type="RefSeq" id="WP_092066586.1">
    <property type="nucleotide sequence ID" value="NZ_FNIN01000017.1"/>
</dbReference>
<accession>A0A1H0GBX4</accession>
<dbReference type="InterPro" id="IPR010090">
    <property type="entry name" value="Phage_tape_meas"/>
</dbReference>
<dbReference type="PROSITE" id="PS00018">
    <property type="entry name" value="EF_HAND_1"/>
    <property type="match status" value="1"/>
</dbReference>
<sequence>MKDLNLSIKIDIDAKEGQVNLASIKKSFSDFSKEIKKIKKDQIANSRDLLGVRPHSEIFKDIESLKRAYKDLSKSGKLSLKELAQAKVKLNQKTKELKASTNGWVQALGMARAELVEIGAAVASLTISIREAVRFESAMADVRKTVDATQEQFKNLRKEILELGRVIPLSHQELAKIAALGGQLGIPLEDIAKFTEITAKMATAFDMIAEESGTAIGKLKNVFDLSIKEIESLGDTIDRLGNTTAAREKDIIEVLLRIGGSARQFDITKEQAAALADTMLALGKTPEVAATSINAFLNRLQGIETLTPKAKQALTTLGYTTESLAKQIRENPQKAILDFLNSLKRLDKESRTIIITEIFGREFQDDIALLVNGMNAYKKALSEIADKSKYAGAMQSEFATRAATTEKQFQLLKNAAAEIGVQLGSVFLPGLIKGMEVLRNMATAISDLVQLNPEVASLILTITSLALLSPSLGRLFDILKLGIAGLGSLSELQTTTAQVGLLKAEIVSLSQALSVVGAIGAAAFIGWNIGKVIAEIKVGKRTIGDWGAYFMGWIMDIVAGLKLLAGLWWDLSSFNWGNFKNRLNDFKTELELNKQIREMALKGERDIQSEKKKTIAEIKREMSLKQQKINLKQELARWQSELSRLETKRKMMSEEATKAEIQGIKEIIKGLEERKRKTEALLNESLRKEREYAEEVKRQQQEILNVQQTTEDKIREIRRRSMTEAELEADKEKEYFEKLEKAKEAYFQKNYALALKYARQAQDVAAGFKDQEEAIDKVKGSGELLKEIHEKIKEKAEENLQLQQEKTRELKKNMASLDKTLSEYHAKLEKLNAELKKISEKPTITQIDANIEKAKEKIEELKKQLAQIKDKTVTITVQQKTIETHQTGGLAGWSRIIGKLSGFGGGDRIKALLEAGEFVVRKEAVRKYGVGLLSAINNMRFNFPSIPLPDVRQLTTHLKSPLNTETYRKFEINLGGARLEGFAMKDIIDEFEMYLRRRKLCGA</sequence>
<dbReference type="Pfam" id="PF10145">
    <property type="entry name" value="PhageMin_Tail"/>
    <property type="match status" value="1"/>
</dbReference>
<name>A0A1H0GBX4_9BACT</name>